<feature type="compositionally biased region" description="Polar residues" evidence="1">
    <location>
        <begin position="11"/>
        <end position="24"/>
    </location>
</feature>
<organism evidence="2 3">
    <name type="scientific">Daphnia pulex</name>
    <name type="common">Water flea</name>
    <dbReference type="NCBI Taxonomy" id="6669"/>
    <lineage>
        <taxon>Eukaryota</taxon>
        <taxon>Metazoa</taxon>
        <taxon>Ecdysozoa</taxon>
        <taxon>Arthropoda</taxon>
        <taxon>Crustacea</taxon>
        <taxon>Branchiopoda</taxon>
        <taxon>Diplostraca</taxon>
        <taxon>Cladocera</taxon>
        <taxon>Anomopoda</taxon>
        <taxon>Daphniidae</taxon>
        <taxon>Daphnia</taxon>
    </lineage>
</organism>
<name>E9HIG9_DAPPU</name>
<dbReference type="KEGG" id="dpx:DAPPUDRAFT_330068"/>
<dbReference type="InParanoid" id="E9HIG9"/>
<keyword evidence="3" id="KW-1185">Reference proteome</keyword>
<protein>
    <submittedName>
        <fullName evidence="2">Uncharacterized protein</fullName>
    </submittedName>
</protein>
<dbReference type="Proteomes" id="UP000000305">
    <property type="component" value="Unassembled WGS sequence"/>
</dbReference>
<reference evidence="2 3" key="1">
    <citation type="journal article" date="2011" name="Science">
        <title>The ecoresponsive genome of Daphnia pulex.</title>
        <authorList>
            <person name="Colbourne J.K."/>
            <person name="Pfrender M.E."/>
            <person name="Gilbert D."/>
            <person name="Thomas W.K."/>
            <person name="Tucker A."/>
            <person name="Oakley T.H."/>
            <person name="Tokishita S."/>
            <person name="Aerts A."/>
            <person name="Arnold G.J."/>
            <person name="Basu M.K."/>
            <person name="Bauer D.J."/>
            <person name="Caceres C.E."/>
            <person name="Carmel L."/>
            <person name="Casola C."/>
            <person name="Choi J.H."/>
            <person name="Detter J.C."/>
            <person name="Dong Q."/>
            <person name="Dusheyko S."/>
            <person name="Eads B.D."/>
            <person name="Frohlich T."/>
            <person name="Geiler-Samerotte K.A."/>
            <person name="Gerlach D."/>
            <person name="Hatcher P."/>
            <person name="Jogdeo S."/>
            <person name="Krijgsveld J."/>
            <person name="Kriventseva E.V."/>
            <person name="Kultz D."/>
            <person name="Laforsch C."/>
            <person name="Lindquist E."/>
            <person name="Lopez J."/>
            <person name="Manak J.R."/>
            <person name="Muller J."/>
            <person name="Pangilinan J."/>
            <person name="Patwardhan R.P."/>
            <person name="Pitluck S."/>
            <person name="Pritham E.J."/>
            <person name="Rechtsteiner A."/>
            <person name="Rho M."/>
            <person name="Rogozin I.B."/>
            <person name="Sakarya O."/>
            <person name="Salamov A."/>
            <person name="Schaack S."/>
            <person name="Shapiro H."/>
            <person name="Shiga Y."/>
            <person name="Skalitzky C."/>
            <person name="Smith Z."/>
            <person name="Souvorov A."/>
            <person name="Sung W."/>
            <person name="Tang Z."/>
            <person name="Tsuchiya D."/>
            <person name="Tu H."/>
            <person name="Vos H."/>
            <person name="Wang M."/>
            <person name="Wolf Y.I."/>
            <person name="Yamagata H."/>
            <person name="Yamada T."/>
            <person name="Ye Y."/>
            <person name="Shaw J.R."/>
            <person name="Andrews J."/>
            <person name="Crease T.J."/>
            <person name="Tang H."/>
            <person name="Lucas S.M."/>
            <person name="Robertson H.M."/>
            <person name="Bork P."/>
            <person name="Koonin E.V."/>
            <person name="Zdobnov E.M."/>
            <person name="Grigoriev I.V."/>
            <person name="Lynch M."/>
            <person name="Boore J.L."/>
        </authorList>
    </citation>
    <scope>NUCLEOTIDE SEQUENCE [LARGE SCALE GENOMIC DNA]</scope>
</reference>
<gene>
    <name evidence="2" type="ORF">DAPPUDRAFT_330068</name>
</gene>
<feature type="compositionally biased region" description="Basic and acidic residues" evidence="1">
    <location>
        <begin position="1"/>
        <end position="10"/>
    </location>
</feature>
<evidence type="ECO:0000313" key="3">
    <source>
        <dbReference type="Proteomes" id="UP000000305"/>
    </source>
</evidence>
<feature type="region of interest" description="Disordered" evidence="1">
    <location>
        <begin position="1"/>
        <end position="40"/>
    </location>
</feature>
<dbReference type="HOGENOM" id="CLU_190929_0_0_1"/>
<sequence>MEHHNAEKSDSTSVSASIPDLESSTSDEGEDYFEHDNVFPSDSISTLNVVKYTVLQSKTIHCQCCKDKIHLLEVQQNDLNLYMNKFL</sequence>
<evidence type="ECO:0000313" key="2">
    <source>
        <dbReference type="EMBL" id="EFX68463.1"/>
    </source>
</evidence>
<proteinExistence type="predicted"/>
<evidence type="ECO:0000256" key="1">
    <source>
        <dbReference type="SAM" id="MobiDB-lite"/>
    </source>
</evidence>
<dbReference type="AlphaFoldDB" id="E9HIG9"/>
<accession>E9HIG9</accession>
<dbReference type="PhylomeDB" id="E9HIG9"/>
<dbReference type="EMBL" id="GL732655">
    <property type="protein sequence ID" value="EFX68463.1"/>
    <property type="molecule type" value="Genomic_DNA"/>
</dbReference>